<feature type="region of interest" description="Disordered" evidence="8">
    <location>
        <begin position="141"/>
        <end position="177"/>
    </location>
</feature>
<dbReference type="PROSITE" id="PS50122">
    <property type="entry name" value="CHEB"/>
    <property type="match status" value="1"/>
</dbReference>
<evidence type="ECO:0000256" key="1">
    <source>
        <dbReference type="ARBA" id="ARBA00022490"/>
    </source>
</evidence>
<comment type="domain">
    <text evidence="5">Contains a C-terminal catalytic domain, and an N-terminal region which modulates catalytic activity.</text>
</comment>
<dbReference type="InterPro" id="IPR000673">
    <property type="entry name" value="Sig_transdc_resp-reg_Me-estase"/>
</dbReference>
<dbReference type="AlphaFoldDB" id="A0A5B9VUW9"/>
<gene>
    <name evidence="11" type="primary">cheB_1</name>
    <name evidence="5" type="synonym">cheB</name>
    <name evidence="11" type="ORF">OJF2_01420</name>
</gene>
<dbReference type="EMBL" id="CP042997">
    <property type="protein sequence ID" value="QEH31677.1"/>
    <property type="molecule type" value="Genomic_DNA"/>
</dbReference>
<protein>
    <recommendedName>
        <fullName evidence="5">Protein-glutamate methylesterase/protein-glutamine glutaminase</fullName>
        <ecNumber evidence="5">3.1.1.61</ecNumber>
        <ecNumber evidence="5">3.5.1.44</ecNumber>
    </recommendedName>
</protein>
<comment type="PTM">
    <text evidence="5">Phosphorylated by CheA. Phosphorylation of the N-terminal regulatory domain activates the methylesterase activity.</text>
</comment>
<dbReference type="PANTHER" id="PTHR42872">
    <property type="entry name" value="PROTEIN-GLUTAMATE METHYLESTERASE/PROTEIN-GLUTAMINE GLUTAMINASE"/>
    <property type="match status" value="1"/>
</dbReference>
<dbReference type="GO" id="GO:0005737">
    <property type="term" value="C:cytoplasm"/>
    <property type="evidence" value="ECO:0007669"/>
    <property type="project" value="UniProtKB-SubCell"/>
</dbReference>
<feature type="active site" evidence="5 6">
    <location>
        <position position="219"/>
    </location>
</feature>
<dbReference type="InterPro" id="IPR008248">
    <property type="entry name" value="CheB-like"/>
</dbReference>
<keyword evidence="5 7" id="KW-0597">Phosphoprotein</keyword>
<dbReference type="GO" id="GO:0050568">
    <property type="term" value="F:protein-glutamine glutaminase activity"/>
    <property type="evidence" value="ECO:0007669"/>
    <property type="project" value="UniProtKB-UniRule"/>
</dbReference>
<evidence type="ECO:0000256" key="2">
    <source>
        <dbReference type="ARBA" id="ARBA00022500"/>
    </source>
</evidence>
<feature type="domain" description="CheB-type methylesterase" evidence="10">
    <location>
        <begin position="181"/>
        <end position="369"/>
    </location>
</feature>
<dbReference type="InterPro" id="IPR001789">
    <property type="entry name" value="Sig_transdc_resp-reg_receiver"/>
</dbReference>
<evidence type="ECO:0000256" key="4">
    <source>
        <dbReference type="ARBA" id="ARBA00048267"/>
    </source>
</evidence>
<comment type="subcellular location">
    <subcellularLocation>
        <location evidence="5">Cytoplasm</location>
    </subcellularLocation>
</comment>
<dbReference type="HAMAP" id="MF_00099">
    <property type="entry name" value="CheB_chemtxs"/>
    <property type="match status" value="1"/>
</dbReference>
<evidence type="ECO:0000256" key="5">
    <source>
        <dbReference type="HAMAP-Rule" id="MF_00099"/>
    </source>
</evidence>
<evidence type="ECO:0000313" key="12">
    <source>
        <dbReference type="Proteomes" id="UP000324233"/>
    </source>
</evidence>
<feature type="active site" evidence="5 6">
    <location>
        <position position="193"/>
    </location>
</feature>
<dbReference type="Proteomes" id="UP000324233">
    <property type="component" value="Chromosome"/>
</dbReference>
<evidence type="ECO:0000256" key="7">
    <source>
        <dbReference type="PROSITE-ProRule" id="PRU00169"/>
    </source>
</evidence>
<dbReference type="Pfam" id="PF00072">
    <property type="entry name" value="Response_reg"/>
    <property type="match status" value="1"/>
</dbReference>
<accession>A0A5B9VUW9</accession>
<name>A0A5B9VUW9_9BACT</name>
<feature type="active site" evidence="5 6">
    <location>
        <position position="315"/>
    </location>
</feature>
<reference evidence="11 12" key="1">
    <citation type="submission" date="2019-08" db="EMBL/GenBank/DDBJ databases">
        <title>Deep-cultivation of Planctomycetes and their phenomic and genomic characterization uncovers novel biology.</title>
        <authorList>
            <person name="Wiegand S."/>
            <person name="Jogler M."/>
            <person name="Boedeker C."/>
            <person name="Pinto D."/>
            <person name="Vollmers J."/>
            <person name="Rivas-Marin E."/>
            <person name="Kohn T."/>
            <person name="Peeters S.H."/>
            <person name="Heuer A."/>
            <person name="Rast P."/>
            <person name="Oberbeckmann S."/>
            <person name="Bunk B."/>
            <person name="Jeske O."/>
            <person name="Meyerdierks A."/>
            <person name="Storesund J.E."/>
            <person name="Kallscheuer N."/>
            <person name="Luecker S."/>
            <person name="Lage O.M."/>
            <person name="Pohl T."/>
            <person name="Merkel B.J."/>
            <person name="Hornburger P."/>
            <person name="Mueller R.-W."/>
            <person name="Bruemmer F."/>
            <person name="Labrenz M."/>
            <person name="Spormann A.M."/>
            <person name="Op den Camp H."/>
            <person name="Overmann J."/>
            <person name="Amann R."/>
            <person name="Jetten M.S.M."/>
            <person name="Mascher T."/>
            <person name="Medema M.H."/>
            <person name="Devos D.P."/>
            <person name="Kaster A.-K."/>
            <person name="Ovreas L."/>
            <person name="Rohde M."/>
            <person name="Galperin M.Y."/>
            <person name="Jogler C."/>
        </authorList>
    </citation>
    <scope>NUCLEOTIDE SEQUENCE [LARGE SCALE GENOMIC DNA]</scope>
    <source>
        <strain evidence="11 12">OJF2</strain>
    </source>
</reference>
<keyword evidence="3 5" id="KW-0378">Hydrolase</keyword>
<dbReference type="InterPro" id="IPR011006">
    <property type="entry name" value="CheY-like_superfamily"/>
</dbReference>
<dbReference type="EC" id="3.5.1.44" evidence="5"/>
<feature type="compositionally biased region" description="Pro residues" evidence="8">
    <location>
        <begin position="150"/>
        <end position="165"/>
    </location>
</feature>
<dbReference type="Pfam" id="PF01339">
    <property type="entry name" value="CheB_methylest"/>
    <property type="match status" value="1"/>
</dbReference>
<keyword evidence="12" id="KW-1185">Reference proteome</keyword>
<evidence type="ECO:0000256" key="6">
    <source>
        <dbReference type="PROSITE-ProRule" id="PRU00050"/>
    </source>
</evidence>
<feature type="domain" description="Response regulatory" evidence="9">
    <location>
        <begin position="13"/>
        <end position="130"/>
    </location>
</feature>
<comment type="similarity">
    <text evidence="5">Belongs to the CheB family.</text>
</comment>
<feature type="modified residue" description="4-aspartylphosphate" evidence="5 7">
    <location>
        <position position="64"/>
    </location>
</feature>
<dbReference type="SMART" id="SM00448">
    <property type="entry name" value="REC"/>
    <property type="match status" value="1"/>
</dbReference>
<feature type="compositionally biased region" description="Low complexity" evidence="8">
    <location>
        <begin position="166"/>
        <end position="177"/>
    </location>
</feature>
<dbReference type="EC" id="3.1.1.61" evidence="5"/>
<dbReference type="Gene3D" id="3.40.50.2300">
    <property type="match status" value="1"/>
</dbReference>
<dbReference type="CDD" id="cd17541">
    <property type="entry name" value="REC_CheB-like"/>
    <property type="match status" value="1"/>
</dbReference>
<evidence type="ECO:0000259" key="10">
    <source>
        <dbReference type="PROSITE" id="PS50122"/>
    </source>
</evidence>
<dbReference type="Gene3D" id="3.40.50.180">
    <property type="entry name" value="Methylesterase CheB, C-terminal domain"/>
    <property type="match status" value="1"/>
</dbReference>
<dbReference type="GO" id="GO:0006935">
    <property type="term" value="P:chemotaxis"/>
    <property type="evidence" value="ECO:0007669"/>
    <property type="project" value="UniProtKB-UniRule"/>
</dbReference>
<comment type="function">
    <text evidence="5">Involved in chemotaxis. Part of a chemotaxis signal transduction system that modulates chemotaxis in response to various stimuli. Catalyzes the demethylation of specific methylglutamate residues introduced into the chemoreceptors (methyl-accepting chemotaxis proteins or MCP) by CheR. Also mediates the irreversible deamidation of specific glutamine residues to glutamic acid.</text>
</comment>
<evidence type="ECO:0000256" key="3">
    <source>
        <dbReference type="ARBA" id="ARBA00022801"/>
    </source>
</evidence>
<dbReference type="SUPFAM" id="SSF52172">
    <property type="entry name" value="CheY-like"/>
    <property type="match status" value="1"/>
</dbReference>
<evidence type="ECO:0000256" key="8">
    <source>
        <dbReference type="SAM" id="MobiDB-lite"/>
    </source>
</evidence>
<keyword evidence="2 5" id="KW-0145">Chemotaxis</keyword>
<dbReference type="GO" id="GO:0000156">
    <property type="term" value="F:phosphorelay response regulator activity"/>
    <property type="evidence" value="ECO:0007669"/>
    <property type="project" value="InterPro"/>
</dbReference>
<dbReference type="SUPFAM" id="SSF52738">
    <property type="entry name" value="Methylesterase CheB, C-terminal domain"/>
    <property type="match status" value="1"/>
</dbReference>
<dbReference type="PANTHER" id="PTHR42872:SF6">
    <property type="entry name" value="PROTEIN-GLUTAMATE METHYLESTERASE_PROTEIN-GLUTAMINE GLUTAMINASE"/>
    <property type="match status" value="1"/>
</dbReference>
<dbReference type="KEGG" id="agv:OJF2_01420"/>
<dbReference type="CDD" id="cd16432">
    <property type="entry name" value="CheB_Rec"/>
    <property type="match status" value="1"/>
</dbReference>
<dbReference type="PROSITE" id="PS50110">
    <property type="entry name" value="RESPONSE_REGULATORY"/>
    <property type="match status" value="1"/>
</dbReference>
<keyword evidence="1 5" id="KW-0963">Cytoplasm</keyword>
<evidence type="ECO:0000313" key="11">
    <source>
        <dbReference type="EMBL" id="QEH31677.1"/>
    </source>
</evidence>
<comment type="catalytic activity">
    <reaction evidence="4 5">
        <text>[protein]-L-glutamate 5-O-methyl ester + H2O = L-glutamyl-[protein] + methanol + H(+)</text>
        <dbReference type="Rhea" id="RHEA:23236"/>
        <dbReference type="Rhea" id="RHEA-COMP:10208"/>
        <dbReference type="Rhea" id="RHEA-COMP:10311"/>
        <dbReference type="ChEBI" id="CHEBI:15377"/>
        <dbReference type="ChEBI" id="CHEBI:15378"/>
        <dbReference type="ChEBI" id="CHEBI:17790"/>
        <dbReference type="ChEBI" id="CHEBI:29973"/>
        <dbReference type="ChEBI" id="CHEBI:82795"/>
        <dbReference type="EC" id="3.1.1.61"/>
    </reaction>
</comment>
<dbReference type="GO" id="GO:0008984">
    <property type="term" value="F:protein-glutamate methylesterase activity"/>
    <property type="evidence" value="ECO:0007669"/>
    <property type="project" value="UniProtKB-UniRule"/>
</dbReference>
<sequence length="369" mass="38327">MTGPGPAPGRKVRVLVVDDSALMRRLLSDLLGASPEVEVVGLAKDGRDAVLQASRLKPDVITLDVEMPEVSGLEALPLLLATHEAPVVMVSALTQAGADVTLQALELGAVDFMPKPEKNQFAEMRAHGDLLISKVLTAAESRVRRQRRPGSPPPSPSPSASPATPPSSQRPAAARPRLSAAGTAAACVAIGISTGGPQALSQVLPLLSPPMPPILIVQHMPGQFTKVFADRLGRACSLAVKEAAEGDVLQPDRVYVAPGGRHLSVAGPAARPRVAITDDEPVSGHKPSVDVLFRSVARHFQARAVGVIMTGMGRDGVEGCKAILAAGGLTLGQDEATSVVYGMNKAAFLEGAVKSQFALEDLAGILREL</sequence>
<dbReference type="NCBIfam" id="NF001965">
    <property type="entry name" value="PRK00742.1"/>
    <property type="match status" value="1"/>
</dbReference>
<evidence type="ECO:0000259" key="9">
    <source>
        <dbReference type="PROSITE" id="PS50110"/>
    </source>
</evidence>
<dbReference type="RefSeq" id="WP_210420350.1">
    <property type="nucleotide sequence ID" value="NZ_CP042997.1"/>
</dbReference>
<organism evidence="11 12">
    <name type="scientific">Aquisphaera giovannonii</name>
    <dbReference type="NCBI Taxonomy" id="406548"/>
    <lineage>
        <taxon>Bacteria</taxon>
        <taxon>Pseudomonadati</taxon>
        <taxon>Planctomycetota</taxon>
        <taxon>Planctomycetia</taxon>
        <taxon>Isosphaerales</taxon>
        <taxon>Isosphaeraceae</taxon>
        <taxon>Aquisphaera</taxon>
    </lineage>
</organism>
<dbReference type="InterPro" id="IPR035909">
    <property type="entry name" value="CheB_C"/>
</dbReference>
<proteinExistence type="inferred from homology"/>
<dbReference type="PIRSF" id="PIRSF000876">
    <property type="entry name" value="RR_chemtxs_CheB"/>
    <property type="match status" value="1"/>
</dbReference>
<comment type="catalytic activity">
    <reaction evidence="5">
        <text>L-glutaminyl-[protein] + H2O = L-glutamyl-[protein] + NH4(+)</text>
        <dbReference type="Rhea" id="RHEA:16441"/>
        <dbReference type="Rhea" id="RHEA-COMP:10207"/>
        <dbReference type="Rhea" id="RHEA-COMP:10208"/>
        <dbReference type="ChEBI" id="CHEBI:15377"/>
        <dbReference type="ChEBI" id="CHEBI:28938"/>
        <dbReference type="ChEBI" id="CHEBI:29973"/>
        <dbReference type="ChEBI" id="CHEBI:30011"/>
        <dbReference type="EC" id="3.5.1.44"/>
    </reaction>
</comment>